<feature type="region of interest" description="Disordered" evidence="1">
    <location>
        <begin position="45"/>
        <end position="68"/>
    </location>
</feature>
<dbReference type="Proteomes" id="UP001589750">
    <property type="component" value="Unassembled WGS sequence"/>
</dbReference>
<dbReference type="RefSeq" id="WP_140009297.1">
    <property type="nucleotide sequence ID" value="NZ_JBHMDG010000034.1"/>
</dbReference>
<comment type="caution">
    <text evidence="2">The sequence shown here is derived from an EMBL/GenBank/DDBJ whole genome shotgun (WGS) entry which is preliminary data.</text>
</comment>
<sequence>MPLPVKQALQRAAAQSAHGPAFGVNECQMQCRLLYEVPSNGTLTAADDWNKSKNKHTGNPHDAPVGAFHRWTGGSTGAGHVAVSQGAGSVWSTDIKRPGYFDLTTVDHINQAWTHLHYVGWTTDIDGVVCV</sequence>
<evidence type="ECO:0000313" key="2">
    <source>
        <dbReference type="EMBL" id="MFB9315370.1"/>
    </source>
</evidence>
<dbReference type="EMBL" id="JBHMDG010000034">
    <property type="protein sequence ID" value="MFB9315370.1"/>
    <property type="molecule type" value="Genomic_DNA"/>
</dbReference>
<reference evidence="2 3" key="1">
    <citation type="submission" date="2024-09" db="EMBL/GenBank/DDBJ databases">
        <authorList>
            <person name="Sun Q."/>
            <person name="Mori K."/>
        </authorList>
    </citation>
    <scope>NUCLEOTIDE SEQUENCE [LARGE SCALE GENOMIC DNA]</scope>
    <source>
        <strain evidence="2 3">JCM 9626</strain>
    </source>
</reference>
<name>A0ABV5KF68_9ACTN</name>
<proteinExistence type="predicted"/>
<evidence type="ECO:0000256" key="1">
    <source>
        <dbReference type="SAM" id="MobiDB-lite"/>
    </source>
</evidence>
<accession>A0ABV5KF68</accession>
<organism evidence="2 3">
    <name type="scientific">Nocardioides plantarum</name>
    <dbReference type="NCBI Taxonomy" id="29299"/>
    <lineage>
        <taxon>Bacteria</taxon>
        <taxon>Bacillati</taxon>
        <taxon>Actinomycetota</taxon>
        <taxon>Actinomycetes</taxon>
        <taxon>Propionibacteriales</taxon>
        <taxon>Nocardioidaceae</taxon>
        <taxon>Nocardioides</taxon>
    </lineage>
</organism>
<keyword evidence="3" id="KW-1185">Reference proteome</keyword>
<evidence type="ECO:0000313" key="3">
    <source>
        <dbReference type="Proteomes" id="UP001589750"/>
    </source>
</evidence>
<gene>
    <name evidence="2" type="ORF">ACFFRI_20145</name>
</gene>
<evidence type="ECO:0008006" key="4">
    <source>
        <dbReference type="Google" id="ProtNLM"/>
    </source>
</evidence>
<protein>
    <recommendedName>
        <fullName evidence="4">Peptidase C51 domain-containing protein</fullName>
    </recommendedName>
</protein>